<dbReference type="EC" id="2.7.13.3" evidence="2"/>
<dbReference type="InterPro" id="IPR018060">
    <property type="entry name" value="HTH_AraC"/>
</dbReference>
<evidence type="ECO:0000256" key="7">
    <source>
        <dbReference type="ARBA" id="ARBA00023125"/>
    </source>
</evidence>
<evidence type="ECO:0000313" key="14">
    <source>
        <dbReference type="Proteomes" id="UP000323994"/>
    </source>
</evidence>
<dbReference type="GO" id="GO:0003700">
    <property type="term" value="F:DNA-binding transcription factor activity"/>
    <property type="evidence" value="ECO:0007669"/>
    <property type="project" value="InterPro"/>
</dbReference>
<keyword evidence="14" id="KW-1185">Reference proteome</keyword>
<evidence type="ECO:0000256" key="4">
    <source>
        <dbReference type="ARBA" id="ARBA00022679"/>
    </source>
</evidence>
<dbReference type="InterPro" id="IPR003661">
    <property type="entry name" value="HisK_dim/P_dom"/>
</dbReference>
<dbReference type="InterPro" id="IPR013783">
    <property type="entry name" value="Ig-like_fold"/>
</dbReference>
<dbReference type="Gene3D" id="2.130.10.10">
    <property type="entry name" value="YVTN repeat-like/Quinoprotein amine dehydrogenase"/>
    <property type="match status" value="2"/>
</dbReference>
<dbReference type="CDD" id="cd00082">
    <property type="entry name" value="HisKA"/>
    <property type="match status" value="1"/>
</dbReference>
<dbReference type="InterPro" id="IPR036890">
    <property type="entry name" value="HATPase_C_sf"/>
</dbReference>
<keyword evidence="7" id="KW-0238">DNA-binding</keyword>
<keyword evidence="3 9" id="KW-0597">Phosphoprotein</keyword>
<gene>
    <name evidence="13" type="ORF">FEM33_20235</name>
</gene>
<dbReference type="PROSITE" id="PS01124">
    <property type="entry name" value="HTH_ARAC_FAMILY_2"/>
    <property type="match status" value="1"/>
</dbReference>
<dbReference type="SUPFAM" id="SSF46689">
    <property type="entry name" value="Homeodomain-like"/>
    <property type="match status" value="1"/>
</dbReference>
<dbReference type="SMART" id="SM00448">
    <property type="entry name" value="REC"/>
    <property type="match status" value="1"/>
</dbReference>
<dbReference type="SUPFAM" id="SSF47384">
    <property type="entry name" value="Homodimeric domain of signal transducing histidine kinase"/>
    <property type="match status" value="1"/>
</dbReference>
<dbReference type="SUPFAM" id="SSF52172">
    <property type="entry name" value="CheY-like"/>
    <property type="match status" value="1"/>
</dbReference>
<dbReference type="PANTHER" id="PTHR43547:SF2">
    <property type="entry name" value="HYBRID SIGNAL TRANSDUCTION HISTIDINE KINASE C"/>
    <property type="match status" value="1"/>
</dbReference>
<dbReference type="CDD" id="cd00075">
    <property type="entry name" value="HATPase"/>
    <property type="match status" value="1"/>
</dbReference>
<evidence type="ECO:0000256" key="8">
    <source>
        <dbReference type="ARBA" id="ARBA00023163"/>
    </source>
</evidence>
<accession>A0A5M8QS86</accession>
<dbReference type="Pfam" id="PF02518">
    <property type="entry name" value="HATPase_c"/>
    <property type="match status" value="1"/>
</dbReference>
<dbReference type="Pfam" id="PF00072">
    <property type="entry name" value="Response_reg"/>
    <property type="match status" value="1"/>
</dbReference>
<dbReference type="SUPFAM" id="SSF63829">
    <property type="entry name" value="Calcium-dependent phosphotriesterase"/>
    <property type="match status" value="3"/>
</dbReference>
<evidence type="ECO:0000259" key="12">
    <source>
        <dbReference type="PROSITE" id="PS50110"/>
    </source>
</evidence>
<dbReference type="InterPro" id="IPR011110">
    <property type="entry name" value="Reg_prop"/>
</dbReference>
<dbReference type="InterPro" id="IPR004358">
    <property type="entry name" value="Sig_transdc_His_kin-like_C"/>
</dbReference>
<feature type="modified residue" description="4-aspartylphosphate" evidence="9">
    <location>
        <position position="1188"/>
    </location>
</feature>
<reference evidence="13 14" key="1">
    <citation type="submission" date="2019-05" db="EMBL/GenBank/DDBJ databases">
        <authorList>
            <person name="Qu J.-H."/>
        </authorList>
    </citation>
    <scope>NUCLEOTIDE SEQUENCE [LARGE SCALE GENOMIC DNA]</scope>
    <source>
        <strain evidence="13 14">NS28</strain>
    </source>
</reference>
<dbReference type="InterPro" id="IPR011123">
    <property type="entry name" value="Y_Y_Y"/>
</dbReference>
<dbReference type="SUPFAM" id="SSF55874">
    <property type="entry name" value="ATPase domain of HSP90 chaperone/DNA topoisomerase II/histidine kinase"/>
    <property type="match status" value="1"/>
</dbReference>
<comment type="caution">
    <text evidence="13">The sequence shown here is derived from an EMBL/GenBank/DDBJ whole genome shotgun (WGS) entry which is preliminary data.</text>
</comment>
<evidence type="ECO:0000259" key="10">
    <source>
        <dbReference type="PROSITE" id="PS01124"/>
    </source>
</evidence>
<feature type="domain" description="Histidine kinase" evidence="11">
    <location>
        <begin position="871"/>
        <end position="1086"/>
    </location>
</feature>
<dbReference type="RefSeq" id="WP_139013810.1">
    <property type="nucleotide sequence ID" value="NZ_VBSN01000059.1"/>
</dbReference>
<dbReference type="InterPro" id="IPR009057">
    <property type="entry name" value="Homeodomain-like_sf"/>
</dbReference>
<feature type="domain" description="HTH araC/xylS-type" evidence="10">
    <location>
        <begin position="1287"/>
        <end position="1386"/>
    </location>
</feature>
<dbReference type="Pfam" id="PF07494">
    <property type="entry name" value="Reg_prop"/>
    <property type="match status" value="7"/>
</dbReference>
<dbReference type="Gene3D" id="1.10.10.60">
    <property type="entry name" value="Homeodomain-like"/>
    <property type="match status" value="1"/>
</dbReference>
<evidence type="ECO:0000256" key="5">
    <source>
        <dbReference type="ARBA" id="ARBA00022777"/>
    </source>
</evidence>
<sequence>MINRRRIVEKKYAGILTIVIGLLLGLALPGLTYGQGLGRITRYSIQNGLSFGVVNSIAQDNKGFLWFATGDGLNRFDGYSFKVFRHNPEDKSSLSGNYVKSVLKDRNGTIWVSSRSGLNEFIAAKENFAHYVPSRQKHGISDDVSDISHAGNGDLWVSLNGSGFAAFNKKSKKFRYYDQKTLPGLRTNSILNVFEDSRGLLWLGTRDSGIELFEIDNDRKLKKSGIDFSLLPKGRINQIYEDHFHNIWIASGKGLFFYKRNEAKFYTLHISTFHNSNIYLSLVENQSGKLLVGVQDGGVYSLDLKAAQQTAPENYLFEQVKNTRNQGITQRSVQSLYLDKDDNIWLGTYGEGVYLIGSIPEKFRLFEKKVTDSRAETYLRYYGMCADNEGNLWLGTDGDGIYKTSSSGQVLKHYRADGSPGSITDGAVISAYRDSGGNLWFGTYSKGLLLYNPFSDSFTPFLNDPEKPESIPANDVRVIFEDSRKTIWVGTNGGGLARLDRRTGNFTWFIPSNSSINSNDIRAITEDKKGNLWIGTYGGGLNYLDTRTMQFTPFFNNPRQSIYLSNQIIFSLYLDARDRLFVGSEGNGLLIYDTNRKTAVQYLEKNGLANNVINAIQPESTDKIWVSTNKGLSRIDLSSNKIENFDQSDGLQSGQFNPGSVLHNAKEGYICFGGTEGWNLFYPKQIITSKYKPSVLVTGIQLFGKKVEVGSRQNGKVLLNEPIGDKTRITLEPDQSVFSIQYAALNYAYPEKSQFAYKLEGLDKDWNYVQYERTATYRYLPAGDYEFKVKSANQDGVWFEDYSSLYIRILPPWYQTWWAYLLYVTAVGAMIYYYRKYQDRQAKLKYEIQLAHFETQKEKELNERKISYFTNISHEFRTPLTLIINPVRELLNNDPNQDAANLNIIHRNAKRLLSLVDQLLLFRKADQKQDELNLGVHALPVLIKDVFQCFLHQAEQKNIQYEFVCEKEDLEITADIEKLEIALFNLISNAIKFTPDHGRVTVRLSDKGEQIEIRVEDTGIGIPADAGDQIFSVFHQYPDKRAVSKGGFGIGLFLAKTFVHNHFGELTYTSRPSEGTTFKMRLWKNHPELKLSKAEENHLHHFSVFLEELSVPDMVPSGETDSESENTKPVTEQLNAKKPTMLIVDDDDEMLKYLAGMFQEKYRLIEAGSGEQGLLQIKKHAPDIVISDVMMGGMSGIEMCSKMKEDMAVSHIPIVLLTASSSPESRLKGIEGGADDYISKPFDKDLLIAKVASILKNRNDLQKYFYNEITLQSGDTKISPEYKEFLQRCIAIVESHITNPEFNIKVLASEIGMSHSTLYNRIKSISGQSTNGFIRFIRLRRAAEIMISSDMTIMETAEQVGINDIKYFREQFSNLFGMKPSEYIKKYRKPFHRQHPLSKEIFKPK</sequence>
<dbReference type="PROSITE" id="PS50110">
    <property type="entry name" value="RESPONSE_REGULATORY"/>
    <property type="match status" value="1"/>
</dbReference>
<dbReference type="GO" id="GO:0000155">
    <property type="term" value="F:phosphorelay sensor kinase activity"/>
    <property type="evidence" value="ECO:0007669"/>
    <property type="project" value="InterPro"/>
</dbReference>
<keyword evidence="6" id="KW-0805">Transcription regulation</keyword>
<dbReference type="PANTHER" id="PTHR43547">
    <property type="entry name" value="TWO-COMPONENT HISTIDINE KINASE"/>
    <property type="match status" value="1"/>
</dbReference>
<dbReference type="Pfam" id="PF00512">
    <property type="entry name" value="HisKA"/>
    <property type="match status" value="1"/>
</dbReference>
<feature type="domain" description="Response regulatory" evidence="12">
    <location>
        <begin position="1140"/>
        <end position="1255"/>
    </location>
</feature>
<evidence type="ECO:0000256" key="6">
    <source>
        <dbReference type="ARBA" id="ARBA00023015"/>
    </source>
</evidence>
<dbReference type="SMART" id="SM00388">
    <property type="entry name" value="HisKA"/>
    <property type="match status" value="1"/>
</dbReference>
<protein>
    <recommendedName>
        <fullName evidence="2">histidine kinase</fullName>
        <ecNumber evidence="2">2.7.13.3</ecNumber>
    </recommendedName>
</protein>
<name>A0A5M8QS86_9BACT</name>
<evidence type="ECO:0000256" key="1">
    <source>
        <dbReference type="ARBA" id="ARBA00000085"/>
    </source>
</evidence>
<dbReference type="Gene3D" id="2.60.40.10">
    <property type="entry name" value="Immunoglobulins"/>
    <property type="match status" value="1"/>
</dbReference>
<dbReference type="OrthoDB" id="9797097at2"/>
<dbReference type="InterPro" id="IPR015943">
    <property type="entry name" value="WD40/YVTN_repeat-like_dom_sf"/>
</dbReference>
<comment type="catalytic activity">
    <reaction evidence="1">
        <text>ATP + protein L-histidine = ADP + protein N-phospho-L-histidine.</text>
        <dbReference type="EC" id="2.7.13.3"/>
    </reaction>
</comment>
<evidence type="ECO:0000259" key="11">
    <source>
        <dbReference type="PROSITE" id="PS50109"/>
    </source>
</evidence>
<dbReference type="InterPro" id="IPR018062">
    <property type="entry name" value="HTH_AraC-typ_CS"/>
</dbReference>
<dbReference type="FunFam" id="3.30.565.10:FF:000006">
    <property type="entry name" value="Sensor histidine kinase WalK"/>
    <property type="match status" value="1"/>
</dbReference>
<evidence type="ECO:0000256" key="9">
    <source>
        <dbReference type="PROSITE-ProRule" id="PRU00169"/>
    </source>
</evidence>
<dbReference type="Pfam" id="PF07495">
    <property type="entry name" value="Y_Y_Y"/>
    <property type="match status" value="1"/>
</dbReference>
<dbReference type="Pfam" id="PF12833">
    <property type="entry name" value="HTH_18"/>
    <property type="match status" value="1"/>
</dbReference>
<keyword evidence="8" id="KW-0804">Transcription</keyword>
<dbReference type="InterPro" id="IPR003594">
    <property type="entry name" value="HATPase_dom"/>
</dbReference>
<dbReference type="EMBL" id="VBSN01000059">
    <property type="protein sequence ID" value="KAA6437052.1"/>
    <property type="molecule type" value="Genomic_DNA"/>
</dbReference>
<dbReference type="PRINTS" id="PR00344">
    <property type="entry name" value="BCTRLSENSOR"/>
</dbReference>
<dbReference type="PROSITE" id="PS50109">
    <property type="entry name" value="HIS_KIN"/>
    <property type="match status" value="1"/>
</dbReference>
<dbReference type="GO" id="GO:0043565">
    <property type="term" value="F:sequence-specific DNA binding"/>
    <property type="evidence" value="ECO:0007669"/>
    <property type="project" value="InterPro"/>
</dbReference>
<dbReference type="InterPro" id="IPR005467">
    <property type="entry name" value="His_kinase_dom"/>
</dbReference>
<dbReference type="Gene3D" id="3.40.50.2300">
    <property type="match status" value="1"/>
</dbReference>
<dbReference type="PROSITE" id="PS00041">
    <property type="entry name" value="HTH_ARAC_FAMILY_1"/>
    <property type="match status" value="1"/>
</dbReference>
<keyword evidence="4" id="KW-0808">Transferase</keyword>
<dbReference type="InterPro" id="IPR011006">
    <property type="entry name" value="CheY-like_superfamily"/>
</dbReference>
<dbReference type="SMART" id="SM00342">
    <property type="entry name" value="HTH_ARAC"/>
    <property type="match status" value="1"/>
</dbReference>
<dbReference type="InterPro" id="IPR001789">
    <property type="entry name" value="Sig_transdc_resp-reg_receiver"/>
</dbReference>
<organism evidence="13 14">
    <name type="scientific">Dyadobacter flavalbus</name>
    <dbReference type="NCBI Taxonomy" id="2579942"/>
    <lineage>
        <taxon>Bacteria</taxon>
        <taxon>Pseudomonadati</taxon>
        <taxon>Bacteroidota</taxon>
        <taxon>Cytophagia</taxon>
        <taxon>Cytophagales</taxon>
        <taxon>Spirosomataceae</taxon>
        <taxon>Dyadobacter</taxon>
    </lineage>
</organism>
<dbReference type="FunFam" id="2.60.40.10:FF:000791">
    <property type="entry name" value="Two-component system sensor histidine kinase/response regulator"/>
    <property type="match status" value="1"/>
</dbReference>
<dbReference type="InterPro" id="IPR036097">
    <property type="entry name" value="HisK_dim/P_sf"/>
</dbReference>
<keyword evidence="5" id="KW-0418">Kinase</keyword>
<dbReference type="Proteomes" id="UP000323994">
    <property type="component" value="Unassembled WGS sequence"/>
</dbReference>
<dbReference type="SMART" id="SM00387">
    <property type="entry name" value="HATPase_c"/>
    <property type="match status" value="1"/>
</dbReference>
<evidence type="ECO:0000313" key="13">
    <source>
        <dbReference type="EMBL" id="KAA6437052.1"/>
    </source>
</evidence>
<evidence type="ECO:0000256" key="3">
    <source>
        <dbReference type="ARBA" id="ARBA00022553"/>
    </source>
</evidence>
<dbReference type="Gene3D" id="1.10.287.130">
    <property type="match status" value="1"/>
</dbReference>
<proteinExistence type="predicted"/>
<evidence type="ECO:0000256" key="2">
    <source>
        <dbReference type="ARBA" id="ARBA00012438"/>
    </source>
</evidence>
<dbReference type="Gene3D" id="3.30.565.10">
    <property type="entry name" value="Histidine kinase-like ATPase, C-terminal domain"/>
    <property type="match status" value="1"/>
</dbReference>